<dbReference type="EMBL" id="BTRK01000001">
    <property type="protein sequence ID" value="GMR30254.1"/>
    <property type="molecule type" value="Genomic_DNA"/>
</dbReference>
<accession>A0AAN4Z3Z4</accession>
<evidence type="ECO:0000313" key="2">
    <source>
        <dbReference type="EMBL" id="GMR30255.1"/>
    </source>
</evidence>
<dbReference type="EMBL" id="BTRK01000001">
    <property type="protein sequence ID" value="GMR30255.1"/>
    <property type="molecule type" value="Genomic_DNA"/>
</dbReference>
<dbReference type="AlphaFoldDB" id="A0AAN4Z3Z4"/>
<name>A0AAN4Z3Z4_9BILA</name>
<feature type="non-terminal residue" evidence="2">
    <location>
        <position position="136"/>
    </location>
</feature>
<reference evidence="2" key="2">
    <citation type="submission" date="2023-06" db="EMBL/GenBank/DDBJ databases">
        <title>Genome assembly of Pristionchus species.</title>
        <authorList>
            <person name="Yoshida K."/>
            <person name="Sommer R.J."/>
        </authorList>
    </citation>
    <scope>NUCLEOTIDE SEQUENCE</scope>
    <source>
        <strain evidence="2 3">RS5460</strain>
    </source>
</reference>
<dbReference type="Proteomes" id="UP001328107">
    <property type="component" value="Unassembled WGS sequence"/>
</dbReference>
<comment type="caution">
    <text evidence="2">The sequence shown here is derived from an EMBL/GenBank/DDBJ whole genome shotgun (WGS) entry which is preliminary data.</text>
</comment>
<protein>
    <submittedName>
        <fullName evidence="2">Uncharacterized protein</fullName>
    </submittedName>
</protein>
<proteinExistence type="predicted"/>
<organism evidence="2 3">
    <name type="scientific">Pristionchus mayeri</name>
    <dbReference type="NCBI Taxonomy" id="1317129"/>
    <lineage>
        <taxon>Eukaryota</taxon>
        <taxon>Metazoa</taxon>
        <taxon>Ecdysozoa</taxon>
        <taxon>Nematoda</taxon>
        <taxon>Chromadorea</taxon>
        <taxon>Rhabditida</taxon>
        <taxon>Rhabditina</taxon>
        <taxon>Diplogasteromorpha</taxon>
        <taxon>Diplogasteroidea</taxon>
        <taxon>Neodiplogasteridae</taxon>
        <taxon>Pristionchus</taxon>
    </lineage>
</organism>
<sequence>MHLVSHNGTSPESGKVAEERKGIEGIDSWQLGPQLETSHFSLLNVDEHRDEIERIRLKKMVEGEQMAKVLGSVGEDELARDATHLGISDVLFKLLQCKLAQFAAQCTLDLHRLFRIGQIIGQAYSEVQNLIDISGR</sequence>
<evidence type="ECO:0000313" key="3">
    <source>
        <dbReference type="Proteomes" id="UP001328107"/>
    </source>
</evidence>
<reference evidence="3" key="1">
    <citation type="submission" date="2022-10" db="EMBL/GenBank/DDBJ databases">
        <title>Genome assembly of Pristionchus species.</title>
        <authorList>
            <person name="Yoshida K."/>
            <person name="Sommer R.J."/>
        </authorList>
    </citation>
    <scope>NUCLEOTIDE SEQUENCE [LARGE SCALE GENOMIC DNA]</scope>
    <source>
        <strain evidence="3">RS5460</strain>
    </source>
</reference>
<evidence type="ECO:0000313" key="1">
    <source>
        <dbReference type="EMBL" id="GMR30254.1"/>
    </source>
</evidence>
<keyword evidence="3" id="KW-1185">Reference proteome</keyword>
<gene>
    <name evidence="1" type="ORF">PMAYCL1PPCAC_00449</name>
    <name evidence="2" type="ORF">PMAYCL1PPCAC_00450</name>
</gene>